<protein>
    <submittedName>
        <fullName evidence="2">Uncharacterized protein</fullName>
    </submittedName>
</protein>
<proteinExistence type="predicted"/>
<dbReference type="Proteomes" id="UP000183920">
    <property type="component" value="Unassembled WGS sequence"/>
</dbReference>
<evidence type="ECO:0000313" key="3">
    <source>
        <dbReference type="Proteomes" id="UP000183920"/>
    </source>
</evidence>
<dbReference type="AlphaFoldDB" id="A0A0G4QF88"/>
<gene>
    <name evidence="2" type="ORF">BN1804_02910</name>
</gene>
<keyword evidence="1" id="KW-1133">Transmembrane helix</keyword>
<keyword evidence="1" id="KW-0472">Membrane</keyword>
<organism evidence="2 3">
    <name type="scientific">Proteus penneri</name>
    <dbReference type="NCBI Taxonomy" id="102862"/>
    <lineage>
        <taxon>Bacteria</taxon>
        <taxon>Pseudomonadati</taxon>
        <taxon>Pseudomonadota</taxon>
        <taxon>Gammaproteobacteria</taxon>
        <taxon>Enterobacterales</taxon>
        <taxon>Morganellaceae</taxon>
        <taxon>Proteus</taxon>
    </lineage>
</organism>
<evidence type="ECO:0000313" key="2">
    <source>
        <dbReference type="EMBL" id="CRL64269.1"/>
    </source>
</evidence>
<sequence length="141" mass="16733">MSSPLLSNRLFCHCQYFCPKNPHHKHIVTFINSFDRKNRKQSDIKVKMAKKTLRNCRRFILKCNFHFILSQLKPFWKPLSINFHLFMHNYLFLSLIISINLLISKKNPPLFKDGGFYNLLKRFNTFGNYSSIARAFVGAFI</sequence>
<accession>A0A0G4QF88</accession>
<reference evidence="3" key="1">
    <citation type="submission" date="2015-06" db="EMBL/GenBank/DDBJ databases">
        <authorList>
            <person name="Urmite Genomes"/>
        </authorList>
    </citation>
    <scope>NUCLEOTIDE SEQUENCE [LARGE SCALE GENOMIC DNA]</scope>
    <source>
        <strain evidence="3">CSUR P1867</strain>
    </source>
</reference>
<feature type="transmembrane region" description="Helical" evidence="1">
    <location>
        <begin position="81"/>
        <end position="103"/>
    </location>
</feature>
<keyword evidence="1" id="KW-0812">Transmembrane</keyword>
<dbReference type="EMBL" id="CVRY01000006">
    <property type="protein sequence ID" value="CRL64269.1"/>
    <property type="molecule type" value="Genomic_DNA"/>
</dbReference>
<evidence type="ECO:0000256" key="1">
    <source>
        <dbReference type="SAM" id="Phobius"/>
    </source>
</evidence>
<name>A0A0G4QF88_9GAMM</name>